<dbReference type="GO" id="GO:0016491">
    <property type="term" value="F:oxidoreductase activity"/>
    <property type="evidence" value="ECO:0007669"/>
    <property type="project" value="InterPro"/>
</dbReference>
<feature type="chain" id="PRO_5020426398" evidence="1">
    <location>
        <begin position="27"/>
        <end position="389"/>
    </location>
</feature>
<comment type="caution">
    <text evidence="3">The sequence shown here is derived from an EMBL/GenBank/DDBJ whole genome shotgun (WGS) entry which is preliminary data.</text>
</comment>
<keyword evidence="4" id="KW-1185">Reference proteome</keyword>
<evidence type="ECO:0000259" key="2">
    <source>
        <dbReference type="Pfam" id="PF00248"/>
    </source>
</evidence>
<name>A0A4U0ZK56_9ALTE</name>
<reference evidence="3 4" key="1">
    <citation type="submission" date="2019-04" db="EMBL/GenBank/DDBJ databases">
        <title>Alteromonas portus sp. nov., an alginate lyase-excreting marine bacterium.</title>
        <authorList>
            <person name="Huang H."/>
            <person name="Mo K."/>
            <person name="Bao S."/>
        </authorList>
    </citation>
    <scope>NUCLEOTIDE SEQUENCE [LARGE SCALE GENOMIC DNA]</scope>
    <source>
        <strain evidence="3 4">HB161718</strain>
    </source>
</reference>
<evidence type="ECO:0000313" key="3">
    <source>
        <dbReference type="EMBL" id="TKB05177.1"/>
    </source>
</evidence>
<dbReference type="RefSeq" id="WP_136780933.1">
    <property type="nucleotide sequence ID" value="NZ_SWCO01000001.1"/>
</dbReference>
<organism evidence="3 4">
    <name type="scientific">Alteromonas portus</name>
    <dbReference type="NCBI Taxonomy" id="2565549"/>
    <lineage>
        <taxon>Bacteria</taxon>
        <taxon>Pseudomonadati</taxon>
        <taxon>Pseudomonadota</taxon>
        <taxon>Gammaproteobacteria</taxon>
        <taxon>Alteromonadales</taxon>
        <taxon>Alteromonadaceae</taxon>
        <taxon>Alteromonas/Salinimonas group</taxon>
        <taxon>Alteromonas</taxon>
    </lineage>
</organism>
<dbReference type="InterPro" id="IPR020471">
    <property type="entry name" value="AKR"/>
</dbReference>
<evidence type="ECO:0000256" key="1">
    <source>
        <dbReference type="SAM" id="SignalP"/>
    </source>
</evidence>
<feature type="domain" description="NADP-dependent oxidoreductase" evidence="2">
    <location>
        <begin position="67"/>
        <end position="375"/>
    </location>
</feature>
<evidence type="ECO:0000313" key="4">
    <source>
        <dbReference type="Proteomes" id="UP000305471"/>
    </source>
</evidence>
<proteinExistence type="predicted"/>
<gene>
    <name evidence="3" type="ORF">E5672_03580</name>
</gene>
<dbReference type="GO" id="GO:0005829">
    <property type="term" value="C:cytosol"/>
    <property type="evidence" value="ECO:0007669"/>
    <property type="project" value="TreeGrafter"/>
</dbReference>
<dbReference type="Proteomes" id="UP000305471">
    <property type="component" value="Unassembled WGS sequence"/>
</dbReference>
<dbReference type="PROSITE" id="PS51318">
    <property type="entry name" value="TAT"/>
    <property type="match status" value="1"/>
</dbReference>
<feature type="signal peptide" evidence="1">
    <location>
        <begin position="1"/>
        <end position="26"/>
    </location>
</feature>
<dbReference type="InterPro" id="IPR006311">
    <property type="entry name" value="TAT_signal"/>
</dbReference>
<dbReference type="EMBL" id="SWCO01000001">
    <property type="protein sequence ID" value="TKB05177.1"/>
    <property type="molecule type" value="Genomic_DNA"/>
</dbReference>
<dbReference type="CDD" id="cd19152">
    <property type="entry name" value="AKR_AKR15A"/>
    <property type="match status" value="1"/>
</dbReference>
<dbReference type="SUPFAM" id="SSF51430">
    <property type="entry name" value="NAD(P)-linked oxidoreductase"/>
    <property type="match status" value="1"/>
</dbReference>
<sequence length="389" mass="43183">MVSRRSFIKAGAALGLTSAVSSTALADKLKVKASSGEVMPTRGLYNSHEMLPVNRPGDSKRYRPLSRMGLGGLAAGNGFNTISPDEEILSMLHAAWDSGIRYFDTSPFYGLSLSERRFGDLLRNKSRDDYVLSSKVGRLLTPSSEPLEKKWHWANHSPFHYKYDYTASGTRRSVEDTLHRIGVSSLDIVYIHDLSPQNSDMGEDWVKYYDEAVKGAMPELSKMRDEGIIKAWGFGINTPEVVYKSLEDSDPDIFLLALQYSLLDHEVALQKTFPMIERRDMSVVVGAPLNGGYLAGRDRFNYDSTIPEKMKQKYAAISNIAYKYGIDMKTAALQFAEAPEVVSAIIPGARTAEQIHENVAAMKVKVPNDFWSELKSEGLIVQAAPVPNA</sequence>
<dbReference type="PANTHER" id="PTHR42686:SF1">
    <property type="entry name" value="GH17980P-RELATED"/>
    <property type="match status" value="1"/>
</dbReference>
<dbReference type="InterPro" id="IPR023210">
    <property type="entry name" value="NADP_OxRdtase_dom"/>
</dbReference>
<dbReference type="PANTHER" id="PTHR42686">
    <property type="entry name" value="GH17980P-RELATED"/>
    <property type="match status" value="1"/>
</dbReference>
<keyword evidence="1" id="KW-0732">Signal</keyword>
<accession>A0A4U0ZK56</accession>
<protein>
    <submittedName>
        <fullName evidence="3">Aldo/keto reductase</fullName>
    </submittedName>
</protein>
<dbReference type="InterPro" id="IPR036812">
    <property type="entry name" value="NAD(P)_OxRdtase_dom_sf"/>
</dbReference>
<dbReference type="AlphaFoldDB" id="A0A4U0ZK56"/>
<dbReference type="Pfam" id="PF00248">
    <property type="entry name" value="Aldo_ket_red"/>
    <property type="match status" value="1"/>
</dbReference>
<dbReference type="OrthoDB" id="9772407at2"/>
<dbReference type="Gene3D" id="3.20.20.100">
    <property type="entry name" value="NADP-dependent oxidoreductase domain"/>
    <property type="match status" value="1"/>
</dbReference>